<evidence type="ECO:0000313" key="1">
    <source>
        <dbReference type="EMBL" id="GBO14343.1"/>
    </source>
</evidence>
<reference evidence="1 2" key="1">
    <citation type="journal article" date="2019" name="Sci. Rep.">
        <title>Orb-weaving spider Araneus ventricosus genome elucidates the spidroin gene catalogue.</title>
        <authorList>
            <person name="Kono N."/>
            <person name="Nakamura H."/>
            <person name="Ohtoshi R."/>
            <person name="Moran D.A.P."/>
            <person name="Shinohara A."/>
            <person name="Yoshida Y."/>
            <person name="Fujiwara M."/>
            <person name="Mori M."/>
            <person name="Tomita M."/>
            <person name="Arakawa K."/>
        </authorList>
    </citation>
    <scope>NUCLEOTIDE SEQUENCE [LARGE SCALE GENOMIC DNA]</scope>
</reference>
<dbReference type="OrthoDB" id="6598476at2759"/>
<dbReference type="InterPro" id="IPR052958">
    <property type="entry name" value="IFN-induced_PKR_regulator"/>
</dbReference>
<dbReference type="PANTHER" id="PTHR46289:SF14">
    <property type="entry name" value="DUF4371 DOMAIN-CONTAINING PROTEIN"/>
    <property type="match status" value="1"/>
</dbReference>
<evidence type="ECO:0000313" key="2">
    <source>
        <dbReference type="Proteomes" id="UP000499080"/>
    </source>
</evidence>
<keyword evidence="2" id="KW-1185">Reference proteome</keyword>
<organism evidence="1 2">
    <name type="scientific">Araneus ventricosus</name>
    <name type="common">Orbweaver spider</name>
    <name type="synonym">Epeira ventricosa</name>
    <dbReference type="NCBI Taxonomy" id="182803"/>
    <lineage>
        <taxon>Eukaryota</taxon>
        <taxon>Metazoa</taxon>
        <taxon>Ecdysozoa</taxon>
        <taxon>Arthropoda</taxon>
        <taxon>Chelicerata</taxon>
        <taxon>Arachnida</taxon>
        <taxon>Araneae</taxon>
        <taxon>Araneomorphae</taxon>
        <taxon>Entelegynae</taxon>
        <taxon>Araneoidea</taxon>
        <taxon>Araneidae</taxon>
        <taxon>Araneus</taxon>
    </lineage>
</organism>
<accession>A0A4Y2UNT3</accession>
<comment type="caution">
    <text evidence="1">The sequence shown here is derived from an EMBL/GenBank/DDBJ whole genome shotgun (WGS) entry which is preliminary data.</text>
</comment>
<sequence>MGKCDLKLETTAETLKEYGNSFFPTVAFLLQLFRTIPMMTSRAEKSLSTIKHFKTYLRSSIGQTRFNGVAFVNNPKNRKVNVGYSIDIFYKNNSWRLAATNWQSCEEGETF</sequence>
<gene>
    <name evidence="1" type="ORF">AVEN_177876_1</name>
</gene>
<dbReference type="AlphaFoldDB" id="A0A4Y2UNT3"/>
<dbReference type="Proteomes" id="UP000499080">
    <property type="component" value="Unassembled WGS sequence"/>
</dbReference>
<name>A0A4Y2UNT3_ARAVE</name>
<dbReference type="EMBL" id="BGPR01038491">
    <property type="protein sequence ID" value="GBO14343.1"/>
    <property type="molecule type" value="Genomic_DNA"/>
</dbReference>
<protein>
    <recommendedName>
        <fullName evidence="3">HAT C-terminal dimerisation domain-containing protein</fullName>
    </recommendedName>
</protein>
<evidence type="ECO:0008006" key="3">
    <source>
        <dbReference type="Google" id="ProtNLM"/>
    </source>
</evidence>
<proteinExistence type="predicted"/>
<dbReference type="PANTHER" id="PTHR46289">
    <property type="entry name" value="52 KDA REPRESSOR OF THE INHIBITOR OF THE PROTEIN KINASE-LIKE PROTEIN-RELATED"/>
    <property type="match status" value="1"/>
</dbReference>